<reference evidence="3 4" key="1">
    <citation type="submission" date="2021-06" db="EMBL/GenBank/DDBJ databases">
        <authorList>
            <person name="Palmer J.M."/>
        </authorList>
    </citation>
    <scope>NUCLEOTIDE SEQUENCE [LARGE SCALE GENOMIC DNA]</scope>
    <source>
        <strain evidence="3 4">AS_MEX2019</strain>
        <tissue evidence="3">Muscle</tissue>
    </source>
</reference>
<keyword evidence="2" id="KW-0812">Transmembrane</keyword>
<sequence>MWNLSKLSKLLYSDMEEDLKTFLRSRHVPEEDIKQMKVDKIDRRVICIMTDEGRAKYIPSYGDCLAVVSFCRQREANFNKEGVLNRVRQKIEARRTKRKTPPGERQQTSVESSGLMVRHKNTNAVKSMVTMQLYGRWSVLMLMIGIASILLLLCSFGKGTAKTMCG</sequence>
<gene>
    <name evidence="3" type="ORF">AMECASPLE_038148</name>
</gene>
<dbReference type="EMBL" id="JAHRIP010025658">
    <property type="protein sequence ID" value="MEQ2289917.1"/>
    <property type="molecule type" value="Genomic_DNA"/>
</dbReference>
<dbReference type="Proteomes" id="UP001469553">
    <property type="component" value="Unassembled WGS sequence"/>
</dbReference>
<protein>
    <submittedName>
        <fullName evidence="3">Uncharacterized protein</fullName>
    </submittedName>
</protein>
<feature type="transmembrane region" description="Helical" evidence="2">
    <location>
        <begin position="134"/>
        <end position="154"/>
    </location>
</feature>
<proteinExistence type="predicted"/>
<keyword evidence="4" id="KW-1185">Reference proteome</keyword>
<feature type="region of interest" description="Disordered" evidence="1">
    <location>
        <begin position="93"/>
        <end position="115"/>
    </location>
</feature>
<accession>A0ABV0Y7Z0</accession>
<organism evidence="3 4">
    <name type="scientific">Ameca splendens</name>
    <dbReference type="NCBI Taxonomy" id="208324"/>
    <lineage>
        <taxon>Eukaryota</taxon>
        <taxon>Metazoa</taxon>
        <taxon>Chordata</taxon>
        <taxon>Craniata</taxon>
        <taxon>Vertebrata</taxon>
        <taxon>Euteleostomi</taxon>
        <taxon>Actinopterygii</taxon>
        <taxon>Neopterygii</taxon>
        <taxon>Teleostei</taxon>
        <taxon>Neoteleostei</taxon>
        <taxon>Acanthomorphata</taxon>
        <taxon>Ovalentaria</taxon>
        <taxon>Atherinomorphae</taxon>
        <taxon>Cyprinodontiformes</taxon>
        <taxon>Goodeidae</taxon>
        <taxon>Ameca</taxon>
    </lineage>
</organism>
<keyword evidence="2" id="KW-0472">Membrane</keyword>
<evidence type="ECO:0000256" key="1">
    <source>
        <dbReference type="SAM" id="MobiDB-lite"/>
    </source>
</evidence>
<evidence type="ECO:0000313" key="3">
    <source>
        <dbReference type="EMBL" id="MEQ2289917.1"/>
    </source>
</evidence>
<comment type="caution">
    <text evidence="3">The sequence shown here is derived from an EMBL/GenBank/DDBJ whole genome shotgun (WGS) entry which is preliminary data.</text>
</comment>
<evidence type="ECO:0000256" key="2">
    <source>
        <dbReference type="SAM" id="Phobius"/>
    </source>
</evidence>
<name>A0ABV0Y7Z0_9TELE</name>
<evidence type="ECO:0000313" key="4">
    <source>
        <dbReference type="Proteomes" id="UP001469553"/>
    </source>
</evidence>
<keyword evidence="2" id="KW-1133">Transmembrane helix</keyword>